<feature type="domain" description="ARID" evidence="5">
    <location>
        <begin position="239"/>
        <end position="332"/>
    </location>
</feature>
<dbReference type="InterPro" id="IPR051232">
    <property type="entry name" value="ARID/SWI1_ChromRemod"/>
</dbReference>
<feature type="region of interest" description="Disordered" evidence="4">
    <location>
        <begin position="447"/>
        <end position="477"/>
    </location>
</feature>
<dbReference type="PROSITE" id="PS51011">
    <property type="entry name" value="ARID"/>
    <property type="match status" value="1"/>
</dbReference>
<dbReference type="EMBL" id="MCFA01000055">
    <property type="protein sequence ID" value="ORY11989.1"/>
    <property type="molecule type" value="Genomic_DNA"/>
</dbReference>
<reference evidence="6 7" key="1">
    <citation type="submission" date="2016-07" db="EMBL/GenBank/DDBJ databases">
        <title>Pervasive Adenine N6-methylation of Active Genes in Fungi.</title>
        <authorList>
            <consortium name="DOE Joint Genome Institute"/>
            <person name="Mondo S.J."/>
            <person name="Dannebaum R.O."/>
            <person name="Kuo R.C."/>
            <person name="Labutti K."/>
            <person name="Haridas S."/>
            <person name="Kuo A."/>
            <person name="Salamov A."/>
            <person name="Ahrendt S.R."/>
            <person name="Lipzen A."/>
            <person name="Sullivan W."/>
            <person name="Andreopoulos W.B."/>
            <person name="Clum A."/>
            <person name="Lindquist E."/>
            <person name="Daum C."/>
            <person name="Ramamoorthy G.K."/>
            <person name="Gryganskyi A."/>
            <person name="Culley D."/>
            <person name="Magnuson J.K."/>
            <person name="James T.Y."/>
            <person name="O'Malley M.A."/>
            <person name="Stajich J.E."/>
            <person name="Spatafora J.W."/>
            <person name="Visel A."/>
            <person name="Grigoriev I.V."/>
        </authorList>
    </citation>
    <scope>NUCLEOTIDE SEQUENCE [LARGE SCALE GENOMIC DNA]</scope>
    <source>
        <strain evidence="6 7">CBS 115471</strain>
    </source>
</reference>
<dbReference type="OrthoDB" id="1938591at2759"/>
<keyword evidence="2" id="KW-0804">Transcription</keyword>
<dbReference type="GO" id="GO:0016514">
    <property type="term" value="C:SWI/SNF complex"/>
    <property type="evidence" value="ECO:0007669"/>
    <property type="project" value="TreeGrafter"/>
</dbReference>
<dbReference type="SMART" id="SM01014">
    <property type="entry name" value="ARID"/>
    <property type="match status" value="1"/>
</dbReference>
<dbReference type="Proteomes" id="UP000193144">
    <property type="component" value="Unassembled WGS sequence"/>
</dbReference>
<keyword evidence="3" id="KW-0539">Nucleus</keyword>
<dbReference type="CDD" id="cd16871">
    <property type="entry name" value="ARID_Swi1p-like"/>
    <property type="match status" value="1"/>
</dbReference>
<gene>
    <name evidence="6" type="ORF">BCR34DRAFT_513031</name>
</gene>
<evidence type="ECO:0000259" key="5">
    <source>
        <dbReference type="PROSITE" id="PS51011"/>
    </source>
</evidence>
<feature type="compositionally biased region" description="Low complexity" evidence="4">
    <location>
        <begin position="61"/>
        <end position="71"/>
    </location>
</feature>
<accession>A0A1Y1ZP20</accession>
<evidence type="ECO:0000313" key="6">
    <source>
        <dbReference type="EMBL" id="ORY11989.1"/>
    </source>
</evidence>
<evidence type="ECO:0000256" key="2">
    <source>
        <dbReference type="ARBA" id="ARBA00023163"/>
    </source>
</evidence>
<feature type="compositionally biased region" description="Polar residues" evidence="4">
    <location>
        <begin position="51"/>
        <end position="60"/>
    </location>
</feature>
<sequence length="1000" mass="110951">MDFQSPHANGGFDSPGNFIDPSAMFDAPNQMNGTRQYPPSSIPAKRDAAGTSLSRSQTPSQQGQFGFQQGFAHTNSPTLHTQNFATGAVPPQRMQTVSPAQNPNMQQMPPMGFMQGQPVPQGYGQNYGGQVQMPQLSQNLASRQAEAQRQYQMRLQAQQQQLGNLQASNMAAQQRHQMFANPAAQQAAMQRNMALAHQQQAQQQQAQQQQAQQQQAQQQQAQQQQQHPQNMQAQAQAQQQQAQIFLKNVAALMAGQGRPFNSQPRVAGRVLNLQQLYTMVLRLKGSKYITQTGTWPRVAQLVGIDPRQSPNISEELRIAYEQNLGPYELAYQQSQQQKMRQLAAQQQGQMGGINPMAAMGGMAPPGHQMSPTRQLPPEAQNSAIAQQQYLQQLQRSQVMQQQQLENSSPMKSHIPAPSMNGASTPQLDGKMPTNAFDQHRKSLSQQLEATPPQVPAVGFASPSPGPSKPKRARDDSVGPVIKKISDEPLDPTLFRPTMRWIEGTWGGLDPFNIEFDQLVAQTEIYKPNMPALGEMGVIDIRALTMSIRSGLHGEARLALDIFVKLTYEQQILLELDKCDDLIDVLVEYAEDQLDILASDNPEVSDILDLTPYEEVVRSCRTEMEGLPEVHEFGSKEYNLERAADRLIAITTILRNLSFLEVNHVILCEPAVLKFMSTAIRLVGTRILLLRSHMNTADFMKDLITFFSNTGTRIILPSREEAYTILQFLCAFAPCPRPEVPARFIHYNPQLHRCLPAAVDSLAKLLARDDPNRTFYKHVFAAEATSTPPYDLLTRAFALAVSVIPETMSRKGGVREARIAEARKPFLIQGMLAADILATLAPGPESGVCRSWLEATDGWAENTLAFTMFLTTIDHAAPPPPQYPGMRPGARQQRSLEPDVQAFQLIVHRSLSMLKRLGEKSKGSDVLVKGEHLTNGNTVHDDEDSDSDEEMMETVVNAGTKWRVKTDVLPTRSNVIGALLQPEMDAQSLKLFCGIADLDRE</sequence>
<comment type="caution">
    <text evidence="6">The sequence shown here is derived from an EMBL/GenBank/DDBJ whole genome shotgun (WGS) entry which is preliminary data.</text>
</comment>
<evidence type="ECO:0000256" key="1">
    <source>
        <dbReference type="ARBA" id="ARBA00023015"/>
    </source>
</evidence>
<evidence type="ECO:0000313" key="7">
    <source>
        <dbReference type="Proteomes" id="UP000193144"/>
    </source>
</evidence>
<dbReference type="Pfam" id="PF01388">
    <property type="entry name" value="ARID"/>
    <property type="match status" value="1"/>
</dbReference>
<proteinExistence type="predicted"/>
<dbReference type="Gene3D" id="1.10.150.60">
    <property type="entry name" value="ARID DNA-binding domain"/>
    <property type="match status" value="1"/>
</dbReference>
<dbReference type="STRING" id="1231657.A0A1Y1ZP20"/>
<feature type="region of interest" description="Disordered" evidence="4">
    <location>
        <begin position="1"/>
        <end position="84"/>
    </location>
</feature>
<dbReference type="InterPro" id="IPR036431">
    <property type="entry name" value="ARID_dom_sf"/>
</dbReference>
<dbReference type="AlphaFoldDB" id="A0A1Y1ZP20"/>
<dbReference type="GO" id="GO:0006357">
    <property type="term" value="P:regulation of transcription by RNA polymerase II"/>
    <property type="evidence" value="ECO:0007669"/>
    <property type="project" value="TreeGrafter"/>
</dbReference>
<evidence type="ECO:0000256" key="3">
    <source>
        <dbReference type="ARBA" id="ARBA00023242"/>
    </source>
</evidence>
<keyword evidence="7" id="KW-1185">Reference proteome</keyword>
<protein>
    <recommendedName>
        <fullName evidence="5">ARID domain-containing protein</fullName>
    </recommendedName>
</protein>
<feature type="region of interest" description="Disordered" evidence="4">
    <location>
        <begin position="182"/>
        <end position="201"/>
    </location>
</feature>
<organism evidence="6 7">
    <name type="scientific">Clohesyomyces aquaticus</name>
    <dbReference type="NCBI Taxonomy" id="1231657"/>
    <lineage>
        <taxon>Eukaryota</taxon>
        <taxon>Fungi</taxon>
        <taxon>Dikarya</taxon>
        <taxon>Ascomycota</taxon>
        <taxon>Pezizomycotina</taxon>
        <taxon>Dothideomycetes</taxon>
        <taxon>Pleosporomycetidae</taxon>
        <taxon>Pleosporales</taxon>
        <taxon>Lindgomycetaceae</taxon>
        <taxon>Clohesyomyces</taxon>
    </lineage>
</organism>
<evidence type="ECO:0000256" key="4">
    <source>
        <dbReference type="SAM" id="MobiDB-lite"/>
    </source>
</evidence>
<keyword evidence="1" id="KW-0805">Transcription regulation</keyword>
<feature type="compositionally biased region" description="Polar residues" evidence="4">
    <location>
        <begin position="72"/>
        <end position="84"/>
    </location>
</feature>
<dbReference type="SUPFAM" id="SSF46774">
    <property type="entry name" value="ARID-like"/>
    <property type="match status" value="1"/>
</dbReference>
<feature type="region of interest" description="Disordered" evidence="4">
    <location>
        <begin position="397"/>
        <end position="434"/>
    </location>
</feature>
<dbReference type="InterPro" id="IPR001606">
    <property type="entry name" value="ARID_dom"/>
</dbReference>
<dbReference type="PANTHER" id="PTHR13964:SF27">
    <property type="entry name" value="HAT-TRICK, ISOFORM D"/>
    <property type="match status" value="1"/>
</dbReference>
<dbReference type="SMART" id="SM00501">
    <property type="entry name" value="BRIGHT"/>
    <property type="match status" value="1"/>
</dbReference>
<name>A0A1Y1ZP20_9PLEO</name>
<feature type="compositionally biased region" description="Polar residues" evidence="4">
    <location>
        <begin position="29"/>
        <end position="39"/>
    </location>
</feature>
<dbReference type="PANTHER" id="PTHR13964">
    <property type="entry name" value="RBP-RELATED"/>
    <property type="match status" value="1"/>
</dbReference>
<dbReference type="GO" id="GO:0000976">
    <property type="term" value="F:transcription cis-regulatory region binding"/>
    <property type="evidence" value="ECO:0007669"/>
    <property type="project" value="TreeGrafter"/>
</dbReference>